<dbReference type="AlphaFoldDB" id="A0A3N1Y8I7"/>
<dbReference type="Proteomes" id="UP000276634">
    <property type="component" value="Unassembled WGS sequence"/>
</dbReference>
<proteinExistence type="predicted"/>
<protein>
    <submittedName>
        <fullName evidence="2">AmpE protein</fullName>
    </submittedName>
</protein>
<feature type="transmembrane region" description="Helical" evidence="1">
    <location>
        <begin position="267"/>
        <end position="284"/>
    </location>
</feature>
<comment type="caution">
    <text evidence="2">The sequence shown here is derived from an EMBL/GenBank/DDBJ whole genome shotgun (WGS) entry which is preliminary data.</text>
</comment>
<dbReference type="RefSeq" id="WP_123400755.1">
    <property type="nucleotide sequence ID" value="NZ_RJVI01000001.1"/>
</dbReference>
<dbReference type="OrthoDB" id="9811967at2"/>
<dbReference type="InterPro" id="IPR052966">
    <property type="entry name" value="Beta-lactamase_Reg"/>
</dbReference>
<dbReference type="InterPro" id="IPR031347">
    <property type="entry name" value="AmpE"/>
</dbReference>
<dbReference type="Pfam" id="PF17113">
    <property type="entry name" value="AmpE"/>
    <property type="match status" value="1"/>
</dbReference>
<evidence type="ECO:0000313" key="3">
    <source>
        <dbReference type="Proteomes" id="UP000276634"/>
    </source>
</evidence>
<feature type="transmembrane region" description="Helical" evidence="1">
    <location>
        <begin position="139"/>
        <end position="157"/>
    </location>
</feature>
<feature type="transmembrane region" description="Helical" evidence="1">
    <location>
        <begin position="73"/>
        <end position="93"/>
    </location>
</feature>
<keyword evidence="3" id="KW-1185">Reference proteome</keyword>
<dbReference type="PANTHER" id="PTHR38684:SF1">
    <property type="entry name" value="PROTEIN AMPE"/>
    <property type="match status" value="1"/>
</dbReference>
<evidence type="ECO:0000256" key="1">
    <source>
        <dbReference type="SAM" id="Phobius"/>
    </source>
</evidence>
<accession>A0A3N1Y8I7</accession>
<name>A0A3N1Y8I7_9GAMM</name>
<gene>
    <name evidence="2" type="ORF">EDC57_1033</name>
</gene>
<dbReference type="PANTHER" id="PTHR38684">
    <property type="entry name" value="PROTEIN AMPE"/>
    <property type="match status" value="1"/>
</dbReference>
<reference evidence="2 3" key="1">
    <citation type="submission" date="2018-11" db="EMBL/GenBank/DDBJ databases">
        <title>Genomic Encyclopedia of Type Strains, Phase IV (KMG-IV): sequencing the most valuable type-strain genomes for metagenomic binning, comparative biology and taxonomic classification.</title>
        <authorList>
            <person name="Goeker M."/>
        </authorList>
    </citation>
    <scope>NUCLEOTIDE SEQUENCE [LARGE SCALE GENOMIC DNA]</scope>
    <source>
        <strain evidence="2 3">DSM 100275</strain>
    </source>
</reference>
<evidence type="ECO:0000313" key="2">
    <source>
        <dbReference type="EMBL" id="ROR35116.1"/>
    </source>
</evidence>
<dbReference type="GO" id="GO:0046677">
    <property type="term" value="P:response to antibiotic"/>
    <property type="evidence" value="ECO:0007669"/>
    <property type="project" value="TreeGrafter"/>
</dbReference>
<keyword evidence="1" id="KW-0472">Membrane</keyword>
<sequence length="285" mass="29753">MNLIALLAALAADAWSLRLPAWRERVPLAAAAGAAARLPWPADPTARAVLLVLPLPLAVGLAQWLLAGLLGGLASLLLAALVLALALGPGPLWREVDGWLAARACGDEAGAAEAAAALGRDLPQATVADTILVEAVRRLFAPLLWFLVLGPVGAALYRCAWWLALRAPDGTAGAEVREAARRLLWLLDWLPARGTALAYALAGSFDETLAGWRCFARRSADPGRGATEELLVCTGRGALGLVGDDGEVTADPSAEAVRRARDLVRRAVVVWVTAVALLTLGGWIA</sequence>
<keyword evidence="1" id="KW-1133">Transmembrane helix</keyword>
<keyword evidence="1" id="KW-0812">Transmembrane</keyword>
<dbReference type="EMBL" id="RJVI01000001">
    <property type="protein sequence ID" value="ROR35116.1"/>
    <property type="molecule type" value="Genomic_DNA"/>
</dbReference>
<organism evidence="2 3">
    <name type="scientific">Inmirania thermothiophila</name>
    <dbReference type="NCBI Taxonomy" id="1750597"/>
    <lineage>
        <taxon>Bacteria</taxon>
        <taxon>Pseudomonadati</taxon>
        <taxon>Pseudomonadota</taxon>
        <taxon>Gammaproteobacteria</taxon>
        <taxon>Chromatiales</taxon>
        <taxon>Ectothiorhodospiraceae</taxon>
        <taxon>Inmirania</taxon>
    </lineage>
</organism>
<dbReference type="GO" id="GO:0005886">
    <property type="term" value="C:plasma membrane"/>
    <property type="evidence" value="ECO:0007669"/>
    <property type="project" value="TreeGrafter"/>
</dbReference>